<organism evidence="2 3">
    <name type="scientific">Paenibacillus puldeungensis</name>
    <dbReference type="NCBI Taxonomy" id="696536"/>
    <lineage>
        <taxon>Bacteria</taxon>
        <taxon>Bacillati</taxon>
        <taxon>Bacillota</taxon>
        <taxon>Bacilli</taxon>
        <taxon>Bacillales</taxon>
        <taxon>Paenibacillaceae</taxon>
        <taxon>Paenibacillus</taxon>
    </lineage>
</organism>
<evidence type="ECO:0000313" key="2">
    <source>
        <dbReference type="EMBL" id="MFD1179022.1"/>
    </source>
</evidence>
<dbReference type="RefSeq" id="WP_379321450.1">
    <property type="nucleotide sequence ID" value="NZ_JBHTLM010000023.1"/>
</dbReference>
<dbReference type="InterPro" id="IPR051695">
    <property type="entry name" value="Phosphoglycerate_Mutase"/>
</dbReference>
<evidence type="ECO:0000256" key="1">
    <source>
        <dbReference type="ARBA" id="ARBA00022801"/>
    </source>
</evidence>
<dbReference type="Pfam" id="PF00300">
    <property type="entry name" value="His_Phos_1"/>
    <property type="match status" value="1"/>
</dbReference>
<dbReference type="Gene3D" id="3.40.50.1240">
    <property type="entry name" value="Phosphoglycerate mutase-like"/>
    <property type="match status" value="1"/>
</dbReference>
<protein>
    <submittedName>
        <fullName evidence="2">Histidine phosphatase family protein</fullName>
    </submittedName>
</protein>
<dbReference type="InterPro" id="IPR013078">
    <property type="entry name" value="His_Pase_superF_clade-1"/>
</dbReference>
<dbReference type="Proteomes" id="UP001597262">
    <property type="component" value="Unassembled WGS sequence"/>
</dbReference>
<evidence type="ECO:0000313" key="3">
    <source>
        <dbReference type="Proteomes" id="UP001597262"/>
    </source>
</evidence>
<comment type="caution">
    <text evidence="2">The sequence shown here is derived from an EMBL/GenBank/DDBJ whole genome shotgun (WGS) entry which is preliminary data.</text>
</comment>
<dbReference type="SUPFAM" id="SSF53254">
    <property type="entry name" value="Phosphoglycerate mutase-like"/>
    <property type="match status" value="1"/>
</dbReference>
<keyword evidence="1" id="KW-0378">Hydrolase</keyword>
<keyword evidence="3" id="KW-1185">Reference proteome</keyword>
<gene>
    <name evidence="2" type="ORF">ACFQ3W_22340</name>
</gene>
<sequence length="198" mass="22080">MIEWWLVRHGLTEWNTQRKYQGHSDLALLPGDACGLLGLREELAGVPFSAVYSSDLLRCRQTLSFARPDLVSGSTTDPRLREMNFGAWEGKTYDMLKDFAVYRAWIDDPKAVTPPGGESWHSFQGRVAEMGEELLALSKRFVEKSDNVRLLVITHGGVISMLSALLQPGFGFWDTKVSPGGVIRIALKATDSVNRKLL</sequence>
<dbReference type="CDD" id="cd07067">
    <property type="entry name" value="HP_PGM_like"/>
    <property type="match status" value="1"/>
</dbReference>
<dbReference type="EMBL" id="JBHTLM010000023">
    <property type="protein sequence ID" value="MFD1179022.1"/>
    <property type="molecule type" value="Genomic_DNA"/>
</dbReference>
<reference evidence="3" key="1">
    <citation type="journal article" date="2019" name="Int. J. Syst. Evol. Microbiol.">
        <title>The Global Catalogue of Microorganisms (GCM) 10K type strain sequencing project: providing services to taxonomists for standard genome sequencing and annotation.</title>
        <authorList>
            <consortium name="The Broad Institute Genomics Platform"/>
            <consortium name="The Broad Institute Genome Sequencing Center for Infectious Disease"/>
            <person name="Wu L."/>
            <person name="Ma J."/>
        </authorList>
    </citation>
    <scope>NUCLEOTIDE SEQUENCE [LARGE SCALE GENOMIC DNA]</scope>
    <source>
        <strain evidence="3">CCUG 59189</strain>
    </source>
</reference>
<name>A0ABW3S456_9BACL</name>
<dbReference type="PANTHER" id="PTHR46517:SF1">
    <property type="entry name" value="FRUCTOSE-2,6-BISPHOSPHATASE TIGAR"/>
    <property type="match status" value="1"/>
</dbReference>
<dbReference type="SMART" id="SM00855">
    <property type="entry name" value="PGAM"/>
    <property type="match status" value="1"/>
</dbReference>
<accession>A0ABW3S456</accession>
<dbReference type="InterPro" id="IPR029033">
    <property type="entry name" value="His_PPase_superfam"/>
</dbReference>
<dbReference type="PANTHER" id="PTHR46517">
    <property type="entry name" value="FRUCTOSE-2,6-BISPHOSPHATASE TIGAR"/>
    <property type="match status" value="1"/>
</dbReference>
<proteinExistence type="predicted"/>